<sequence>MMTGQRNYGDKFLNVKRRTGDPPADDFVKYIFADPVKKQELQQLLSGNPGAGQLNCLKEAYPDFAFIRDAAELPSWAQPRLMKAGSVFFVRHSVNIMSLLGLLSLPYCYTAANGAMVLYLSELIRKQTTKRLYDTAVFVWEVMGPDAFEKQGNAFNEILKIRIMHAAVRYYTLKSDKWDDSWGFPINQEDMAGTNLSFSLIVIRGLRLLGIPVSQPEQEAFMHIWAVIGYLTGLNEDLIPENARQARQLDEMIKQRQFCVSAQGKELSKSLVEHILAVNKSKASANDILGLMRYLLGNEIADMLSINAPELPGYKLTLIRTLNFLKTFNPIFDSSESYRRAYAGFKMQNPELAKTGHV</sequence>
<keyword evidence="3" id="KW-1185">Reference proteome</keyword>
<dbReference type="RefSeq" id="WP_096351426.1">
    <property type="nucleotide sequence ID" value="NZ_AP017313.1"/>
</dbReference>
<dbReference type="Pfam" id="PF09995">
    <property type="entry name" value="MPAB_Lcp_cat"/>
    <property type="match status" value="1"/>
</dbReference>
<gene>
    <name evidence="2" type="primary">lcp</name>
    <name evidence="2" type="ORF">MgSA37_01913</name>
</gene>
<dbReference type="Proteomes" id="UP000218263">
    <property type="component" value="Chromosome"/>
</dbReference>
<dbReference type="PANTHER" id="PTHR37539">
    <property type="entry name" value="SECRETED PROTEIN-RELATED"/>
    <property type="match status" value="1"/>
</dbReference>
<evidence type="ECO:0000313" key="3">
    <source>
        <dbReference type="Proteomes" id="UP000218263"/>
    </source>
</evidence>
<organism evidence="2 3">
    <name type="scientific">Mucilaginibacter gotjawali</name>
    <dbReference type="NCBI Taxonomy" id="1550579"/>
    <lineage>
        <taxon>Bacteria</taxon>
        <taxon>Pseudomonadati</taxon>
        <taxon>Bacteroidota</taxon>
        <taxon>Sphingobacteriia</taxon>
        <taxon>Sphingobacteriales</taxon>
        <taxon>Sphingobacteriaceae</taxon>
        <taxon>Mucilaginibacter</taxon>
    </lineage>
</organism>
<dbReference type="GO" id="GO:0016491">
    <property type="term" value="F:oxidoreductase activity"/>
    <property type="evidence" value="ECO:0007669"/>
    <property type="project" value="InterPro"/>
</dbReference>
<dbReference type="KEGG" id="mgot:MgSA37_01913"/>
<proteinExistence type="predicted"/>
<evidence type="ECO:0000259" key="1">
    <source>
        <dbReference type="Pfam" id="PF09995"/>
    </source>
</evidence>
<name>A0A110B2U9_9SPHI</name>
<dbReference type="AlphaFoldDB" id="A0A110B2U9"/>
<feature type="domain" description="ER-bound oxygenase mpaB/mpaB'/Rubber oxygenase catalytic" evidence="1">
    <location>
        <begin position="120"/>
        <end position="307"/>
    </location>
</feature>
<dbReference type="OrthoDB" id="6072815at2"/>
<dbReference type="EMBL" id="AP017313">
    <property type="protein sequence ID" value="BAU53743.1"/>
    <property type="molecule type" value="Genomic_DNA"/>
</dbReference>
<dbReference type="InterPro" id="IPR037473">
    <property type="entry name" value="Lcp-like"/>
</dbReference>
<reference evidence="2 3" key="1">
    <citation type="submission" date="2015-12" db="EMBL/GenBank/DDBJ databases">
        <title>Genome sequence of Mucilaginibacter gotjawali.</title>
        <authorList>
            <person name="Lee J.S."/>
            <person name="Lee K.C."/>
            <person name="Kim K.K."/>
            <person name="Lee B.W."/>
        </authorList>
    </citation>
    <scope>NUCLEOTIDE SEQUENCE [LARGE SCALE GENOMIC DNA]</scope>
    <source>
        <strain evidence="2 3">SA3-7</strain>
    </source>
</reference>
<protein>
    <submittedName>
        <fullName evidence="2">Latex clearing protein</fullName>
    </submittedName>
</protein>
<accession>A0A110B2U9</accession>
<dbReference type="InterPro" id="IPR018713">
    <property type="entry name" value="MPAB/Lcp_cat_dom"/>
</dbReference>
<dbReference type="PANTHER" id="PTHR37539:SF1">
    <property type="entry name" value="ER-BOUND OXYGENASE MPAB_MPAB'_RUBBER OXYGENASE CATALYTIC DOMAIN-CONTAINING PROTEIN"/>
    <property type="match status" value="1"/>
</dbReference>
<evidence type="ECO:0000313" key="2">
    <source>
        <dbReference type="EMBL" id="BAU53743.1"/>
    </source>
</evidence>